<reference evidence="11" key="1">
    <citation type="submission" date="2015-11" db="EMBL/GenBank/DDBJ databases">
        <title>De novo transcriptome assembly of four potential Pierce s Disease insect vectors from Arizona vineyards.</title>
        <authorList>
            <person name="Tassone E.E."/>
        </authorList>
    </citation>
    <scope>NUCLEOTIDE SEQUENCE</scope>
</reference>
<dbReference type="GO" id="GO:0005829">
    <property type="term" value="C:cytosol"/>
    <property type="evidence" value="ECO:0007669"/>
    <property type="project" value="TreeGrafter"/>
</dbReference>
<evidence type="ECO:0000313" key="11">
    <source>
        <dbReference type="EMBL" id="JAS50166.1"/>
    </source>
</evidence>
<feature type="binding site" evidence="10">
    <location>
        <position position="170"/>
    </location>
    <ligand>
        <name>a divalent metal cation</name>
        <dbReference type="ChEBI" id="CHEBI:60240"/>
        <label>2</label>
    </ligand>
</feature>
<keyword evidence="3" id="KW-0540">Nuclease</keyword>
<evidence type="ECO:0000256" key="8">
    <source>
        <dbReference type="ARBA" id="ARBA00039767"/>
    </source>
</evidence>
<gene>
    <name evidence="11" type="ORF">g.17433</name>
</gene>
<dbReference type="AlphaFoldDB" id="A0A1B6FIY2"/>
<evidence type="ECO:0000256" key="7">
    <source>
        <dbReference type="ARBA" id="ARBA00022842"/>
    </source>
</evidence>
<dbReference type="SUPFAM" id="SSF51556">
    <property type="entry name" value="Metallo-dependent hydrolases"/>
    <property type="match status" value="1"/>
</dbReference>
<dbReference type="GO" id="GO:0046872">
    <property type="term" value="F:metal ion binding"/>
    <property type="evidence" value="ECO:0007669"/>
    <property type="project" value="UniProtKB-KW"/>
</dbReference>
<comment type="function">
    <text evidence="9">Deoxyribonuclease which catalyzes (in vitro) the decatenation of kinetoplast DNA, which are circular DNA catenated to each other, producing linear DNA molecules. Plays an important role in chromosomal segregation and cell cycle progression during eye development probably via its DNA decatenation activity.</text>
</comment>
<dbReference type="Pfam" id="PF01026">
    <property type="entry name" value="TatD_DNase"/>
    <property type="match status" value="1"/>
</dbReference>
<evidence type="ECO:0000256" key="3">
    <source>
        <dbReference type="ARBA" id="ARBA00022722"/>
    </source>
</evidence>
<name>A0A1B6FIY2_9HEMI</name>
<comment type="similarity">
    <text evidence="1">Belongs to the metallo-dependent hydrolases superfamily. TatD-type hydrolase family.</text>
</comment>
<evidence type="ECO:0000256" key="1">
    <source>
        <dbReference type="ARBA" id="ARBA00009275"/>
    </source>
</evidence>
<dbReference type="InterPro" id="IPR032466">
    <property type="entry name" value="Metal_Hydrolase"/>
</dbReference>
<keyword evidence="6" id="KW-0269">Exonuclease</keyword>
<dbReference type="InterPro" id="IPR050891">
    <property type="entry name" value="TatD-type_Hydrolase"/>
</dbReference>
<evidence type="ECO:0000256" key="4">
    <source>
        <dbReference type="ARBA" id="ARBA00022723"/>
    </source>
</evidence>
<evidence type="ECO:0000256" key="6">
    <source>
        <dbReference type="ARBA" id="ARBA00022839"/>
    </source>
</evidence>
<dbReference type="EMBL" id="GECZ01019603">
    <property type="protein sequence ID" value="JAS50166.1"/>
    <property type="molecule type" value="Transcribed_RNA"/>
</dbReference>
<keyword evidence="7" id="KW-0460">Magnesium</keyword>
<keyword evidence="5" id="KW-0378">Hydrolase</keyword>
<dbReference type="CDD" id="cd01310">
    <property type="entry name" value="TatD_DNAse"/>
    <property type="match status" value="1"/>
</dbReference>
<dbReference type="FunFam" id="3.20.20.140:FF:000018">
    <property type="entry name" value="3'-5' ssDNA/RNA exonuclease TatD"/>
    <property type="match status" value="1"/>
</dbReference>
<organism evidence="11">
    <name type="scientific">Cuerna arida</name>
    <dbReference type="NCBI Taxonomy" id="1464854"/>
    <lineage>
        <taxon>Eukaryota</taxon>
        <taxon>Metazoa</taxon>
        <taxon>Ecdysozoa</taxon>
        <taxon>Arthropoda</taxon>
        <taxon>Hexapoda</taxon>
        <taxon>Insecta</taxon>
        <taxon>Pterygota</taxon>
        <taxon>Neoptera</taxon>
        <taxon>Paraneoptera</taxon>
        <taxon>Hemiptera</taxon>
        <taxon>Auchenorrhyncha</taxon>
        <taxon>Membracoidea</taxon>
        <taxon>Cicadellidae</taxon>
        <taxon>Cicadellinae</taxon>
        <taxon>Proconiini</taxon>
        <taxon>Cuerna</taxon>
    </lineage>
</organism>
<evidence type="ECO:0000256" key="5">
    <source>
        <dbReference type="ARBA" id="ARBA00022801"/>
    </source>
</evidence>
<dbReference type="PIRSF" id="PIRSF005902">
    <property type="entry name" value="DNase_TatD"/>
    <property type="match status" value="1"/>
</dbReference>
<proteinExistence type="inferred from homology"/>
<keyword evidence="4 10" id="KW-0479">Metal-binding</keyword>
<dbReference type="GO" id="GO:0008310">
    <property type="term" value="F:single-stranded DNA 3'-5' DNA exonuclease activity"/>
    <property type="evidence" value="ECO:0007669"/>
    <property type="project" value="TreeGrafter"/>
</dbReference>
<accession>A0A1B6FIY2</accession>
<feature type="binding site" evidence="10">
    <location>
        <position position="145"/>
    </location>
    <ligand>
        <name>a divalent metal cation</name>
        <dbReference type="ChEBI" id="CHEBI:60240"/>
        <label>2</label>
    </ligand>
</feature>
<sequence>MAAADSNAMKKCYENYILIDTGTNLTNKKFGRDLESVVKRATDAGVQKMVVSGNSIKSSREALRLAHIYPNTLYSTAGVHPHDAKSWTEDTLTELRELATCSECVAVGECGLDYNRDFSPADVQQQVFELQVKLACELKKPLFLHERNAHQDLITILKKYSDSLPLMVIHSFTGSLAQAQTYVQMGIYLGITGYLCKDNAEDGVQAMLEGGHIPLENILVESDSPFMYPNARGSKLPATVKEALTERSLSFLQRYCTFQRNEPCCLPAIVEMIAALLRKSPEDVALQTAFNALKVFGLS</sequence>
<feature type="binding site" evidence="10">
    <location>
        <position position="223"/>
    </location>
    <ligand>
        <name>a divalent metal cation</name>
        <dbReference type="ChEBI" id="CHEBI:60240"/>
        <label>1</label>
    </ligand>
</feature>
<feature type="binding site" evidence="10">
    <location>
        <position position="109"/>
    </location>
    <ligand>
        <name>a divalent metal cation</name>
        <dbReference type="ChEBI" id="CHEBI:60240"/>
        <label>1</label>
    </ligand>
</feature>
<evidence type="ECO:0000256" key="2">
    <source>
        <dbReference type="ARBA" id="ARBA00022490"/>
    </source>
</evidence>
<dbReference type="PANTHER" id="PTHR10060:SF15">
    <property type="entry name" value="DEOXYRIBONUCLEASE TATDN1"/>
    <property type="match status" value="1"/>
</dbReference>
<protein>
    <recommendedName>
        <fullName evidence="8">Deoxyribonuclease TATDN1</fullName>
    </recommendedName>
</protein>
<evidence type="ECO:0000256" key="10">
    <source>
        <dbReference type="PIRSR" id="PIRSR005902-1"/>
    </source>
</evidence>
<keyword evidence="2" id="KW-0963">Cytoplasm</keyword>
<dbReference type="PANTHER" id="PTHR10060">
    <property type="entry name" value="TATD FAMILY DEOXYRIBONUCLEASE"/>
    <property type="match status" value="1"/>
</dbReference>
<dbReference type="Gene3D" id="3.20.20.140">
    <property type="entry name" value="Metal-dependent hydrolases"/>
    <property type="match status" value="1"/>
</dbReference>
<dbReference type="InterPro" id="IPR001130">
    <property type="entry name" value="TatD-like"/>
</dbReference>
<evidence type="ECO:0000256" key="9">
    <source>
        <dbReference type="ARBA" id="ARBA00045223"/>
    </source>
</evidence>